<evidence type="ECO:0000256" key="1">
    <source>
        <dbReference type="ARBA" id="ARBA00008571"/>
    </source>
</evidence>
<comment type="caution">
    <text evidence="4">The sequence shown here is derived from an EMBL/GenBank/DDBJ whole genome shotgun (WGS) entry which is preliminary data.</text>
</comment>
<evidence type="ECO:0000313" key="4">
    <source>
        <dbReference type="EMBL" id="EJF76999.1"/>
    </source>
</evidence>
<dbReference type="GO" id="GO:0006099">
    <property type="term" value="P:tricarboxylic acid cycle"/>
    <property type="evidence" value="ECO:0007669"/>
    <property type="project" value="TreeGrafter"/>
</dbReference>
<reference evidence="4 5" key="1">
    <citation type="submission" date="2012-03" db="EMBL/GenBank/DDBJ databases">
        <title>The Genome Sequence of Bartonella birtlesii LL-WM9.</title>
        <authorList>
            <consortium name="The Broad Institute Genome Sequencing Platform"/>
            <consortium name="The Broad Institute Genome Sequencing Center for Infectious Disease"/>
            <person name="Feldgarden M."/>
            <person name="Kirby J."/>
            <person name="Kosoy M."/>
            <person name="Birtles R."/>
            <person name="Probert W.S."/>
            <person name="Chiaraviglio L."/>
            <person name="Young S.K."/>
            <person name="Zeng Q."/>
            <person name="Gargeya S."/>
            <person name="Fitzgerald M."/>
            <person name="Haas B."/>
            <person name="Abouelleil A."/>
            <person name="Alvarado L."/>
            <person name="Arachchi H.M."/>
            <person name="Berlin A."/>
            <person name="Chapman S.B."/>
            <person name="Gearin G."/>
            <person name="Goldberg J."/>
            <person name="Griggs A."/>
            <person name="Gujja S."/>
            <person name="Hansen M."/>
            <person name="Heiman D."/>
            <person name="Howarth C."/>
            <person name="Larimer J."/>
            <person name="Lui A."/>
            <person name="MacDonald P.J.P."/>
            <person name="McCowen C."/>
            <person name="Montmayeur A."/>
            <person name="Murphy C."/>
            <person name="Neiman D."/>
            <person name="Pearson M."/>
            <person name="Priest M."/>
            <person name="Roberts A."/>
            <person name="Saif S."/>
            <person name="Shea T."/>
            <person name="Sisk P."/>
            <person name="Stolte C."/>
            <person name="Sykes S."/>
            <person name="Wortman J."/>
            <person name="Nusbaum C."/>
            <person name="Birren B."/>
        </authorList>
    </citation>
    <scope>NUCLEOTIDE SEQUENCE [LARGE SCALE GENOMIC DNA]</scope>
    <source>
        <strain evidence="4 5">LL-WM9</strain>
    </source>
</reference>
<gene>
    <name evidence="4" type="ORF">ME7_00749</name>
</gene>
<dbReference type="EMBL" id="AIMC01000010">
    <property type="protein sequence ID" value="EJF76999.1"/>
    <property type="molecule type" value="Genomic_DNA"/>
</dbReference>
<sequence length="96" mass="11444">MTVFVVDKNQLDVRRRRLIFRAWHRGIREMDLIFGHYVDAHIAGMSDKTVFELEYIMSFDDRDLLTWITGEISPPSKVDSPLFRDIINYHVYINLN</sequence>
<proteinExistence type="inferred from homology"/>
<dbReference type="InterPro" id="IPR036714">
    <property type="entry name" value="SDH_sf"/>
</dbReference>
<dbReference type="InterPro" id="IPR005631">
    <property type="entry name" value="SDH"/>
</dbReference>
<dbReference type="Proteomes" id="UP000008748">
    <property type="component" value="Unassembled WGS sequence"/>
</dbReference>
<evidence type="ECO:0000256" key="2">
    <source>
        <dbReference type="ARBA" id="ARBA00019418"/>
    </source>
</evidence>
<dbReference type="AlphaFoldDB" id="J0Q339"/>
<evidence type="ECO:0000256" key="3">
    <source>
        <dbReference type="ARBA" id="ARBA00023186"/>
    </source>
</evidence>
<keyword evidence="3" id="KW-0143">Chaperone</keyword>
<dbReference type="PANTHER" id="PTHR12469:SF2">
    <property type="entry name" value="SUCCINATE DEHYDROGENASE ASSEMBLY FACTOR 2, MITOCHONDRIAL"/>
    <property type="match status" value="1"/>
</dbReference>
<dbReference type="RefSeq" id="WP_006589677.1">
    <property type="nucleotide sequence ID" value="NZ_JH725076.1"/>
</dbReference>
<protein>
    <recommendedName>
        <fullName evidence="2">FAD assembly factor SdhE</fullName>
    </recommendedName>
</protein>
<name>J0Q339_9HYPH</name>
<organism evidence="4 5">
    <name type="scientific">Bartonella birtlesii LL-WM9</name>
    <dbReference type="NCBI Taxonomy" id="1094552"/>
    <lineage>
        <taxon>Bacteria</taxon>
        <taxon>Pseudomonadati</taxon>
        <taxon>Pseudomonadota</taxon>
        <taxon>Alphaproteobacteria</taxon>
        <taxon>Hyphomicrobiales</taxon>
        <taxon>Bartonellaceae</taxon>
        <taxon>Bartonella</taxon>
    </lineage>
</organism>
<dbReference type="PATRIC" id="fig|1094552.3.peg.788"/>
<dbReference type="SUPFAM" id="SSF109910">
    <property type="entry name" value="YgfY-like"/>
    <property type="match status" value="1"/>
</dbReference>
<dbReference type="HOGENOM" id="CLU_103054_1_0_5"/>
<keyword evidence="5" id="KW-1185">Reference proteome</keyword>
<comment type="similarity">
    <text evidence="1">Belongs to the SdhE FAD assembly factor family.</text>
</comment>
<accession>J0Q339</accession>
<dbReference type="Gene3D" id="1.10.150.250">
    <property type="entry name" value="Flavinator of succinate dehydrogenase"/>
    <property type="match status" value="1"/>
</dbReference>
<dbReference type="Pfam" id="PF03937">
    <property type="entry name" value="Sdh5"/>
    <property type="match status" value="1"/>
</dbReference>
<evidence type="ECO:0000313" key="5">
    <source>
        <dbReference type="Proteomes" id="UP000008748"/>
    </source>
</evidence>
<dbReference type="PANTHER" id="PTHR12469">
    <property type="entry name" value="PROTEIN EMI5 HOMOLOG, MITOCHONDRIAL"/>
    <property type="match status" value="1"/>
</dbReference>